<dbReference type="SUPFAM" id="SSF53335">
    <property type="entry name" value="S-adenosyl-L-methionine-dependent methyltransferases"/>
    <property type="match status" value="1"/>
</dbReference>
<evidence type="ECO:0000259" key="4">
    <source>
        <dbReference type="Pfam" id="PF13649"/>
    </source>
</evidence>
<dbReference type="PANTHER" id="PTHR43464">
    <property type="entry name" value="METHYLTRANSFERASE"/>
    <property type="match status" value="1"/>
</dbReference>
<accession>A0A975W8K9</accession>
<sequence>MSDNDAQADYWSSDAGRKWITHEAAMDASMTAVLDRVLALAALAPGQRVLDIGCGAGATTGAAAARVGPTGHVTGADISAPLLARARERFAGADRIDFLRADAQTHDFGGARFDRVISRFGVMFFADPETAFANIRRAMLPGARLAFACWGDPAHIPWFAIPAGIAAARLGPAPEAEPTAPGPTAFRDAARVRDILSAAGFSDVGSVTENIPIRPPGTLRDVAELAGNLGPASFLLRHHEGDAEDRRFIVDGIAAALPPYETETGITLPCEVHLITATA</sequence>
<reference evidence="5 6" key="1">
    <citation type="submission" date="2016-10" db="EMBL/GenBank/DDBJ databases">
        <authorList>
            <person name="Varghese N."/>
            <person name="Submissions S."/>
        </authorList>
    </citation>
    <scope>NUCLEOTIDE SEQUENCE [LARGE SCALE GENOMIC DNA]</scope>
    <source>
        <strain evidence="5 6">FF3</strain>
    </source>
</reference>
<dbReference type="PANTHER" id="PTHR43464:SF19">
    <property type="entry name" value="UBIQUINONE BIOSYNTHESIS O-METHYLTRANSFERASE, MITOCHONDRIAL"/>
    <property type="match status" value="1"/>
</dbReference>
<keyword evidence="2" id="KW-0808">Transferase</keyword>
<evidence type="ECO:0000313" key="5">
    <source>
        <dbReference type="EMBL" id="SEJ11276.1"/>
    </source>
</evidence>
<dbReference type="AlphaFoldDB" id="A0A975W8K9"/>
<dbReference type="InterPro" id="IPR029063">
    <property type="entry name" value="SAM-dependent_MTases_sf"/>
</dbReference>
<dbReference type="InterPro" id="IPR041698">
    <property type="entry name" value="Methyltransf_25"/>
</dbReference>
<dbReference type="GO" id="GO:0008168">
    <property type="term" value="F:methyltransferase activity"/>
    <property type="evidence" value="ECO:0007669"/>
    <property type="project" value="UniProtKB-KW"/>
</dbReference>
<keyword evidence="1 5" id="KW-0489">Methyltransferase</keyword>
<dbReference type="GO" id="GO:0032259">
    <property type="term" value="P:methylation"/>
    <property type="evidence" value="ECO:0007669"/>
    <property type="project" value="UniProtKB-KW"/>
</dbReference>
<comment type="caution">
    <text evidence="5">The sequence shown here is derived from an EMBL/GenBank/DDBJ whole genome shotgun (WGS) entry which is preliminary data.</text>
</comment>
<keyword evidence="6" id="KW-1185">Reference proteome</keyword>
<proteinExistence type="predicted"/>
<evidence type="ECO:0000313" key="6">
    <source>
        <dbReference type="Proteomes" id="UP000182932"/>
    </source>
</evidence>
<name>A0A975W8K9_9RHOB</name>
<protein>
    <submittedName>
        <fullName evidence="5">Methyltransferase domain-containing protein</fullName>
    </submittedName>
</protein>
<dbReference type="GeneID" id="80817607"/>
<evidence type="ECO:0000256" key="1">
    <source>
        <dbReference type="ARBA" id="ARBA00022603"/>
    </source>
</evidence>
<dbReference type="RefSeq" id="WP_074835811.1">
    <property type="nucleotide sequence ID" value="NZ_CATMKJ010000002.1"/>
</dbReference>
<keyword evidence="3" id="KW-0949">S-adenosyl-L-methionine</keyword>
<dbReference type="EMBL" id="FNYY01000003">
    <property type="protein sequence ID" value="SEJ11276.1"/>
    <property type="molecule type" value="Genomic_DNA"/>
</dbReference>
<dbReference type="CDD" id="cd02440">
    <property type="entry name" value="AdoMet_MTases"/>
    <property type="match status" value="1"/>
</dbReference>
<evidence type="ECO:0000256" key="3">
    <source>
        <dbReference type="ARBA" id="ARBA00022691"/>
    </source>
</evidence>
<dbReference type="Proteomes" id="UP000182932">
    <property type="component" value="Unassembled WGS sequence"/>
</dbReference>
<dbReference type="Gene3D" id="3.40.50.150">
    <property type="entry name" value="Vaccinia Virus protein VP39"/>
    <property type="match status" value="1"/>
</dbReference>
<feature type="domain" description="Methyltransferase" evidence="4">
    <location>
        <begin position="49"/>
        <end position="142"/>
    </location>
</feature>
<dbReference type="Pfam" id="PF13649">
    <property type="entry name" value="Methyltransf_25"/>
    <property type="match status" value="1"/>
</dbReference>
<evidence type="ECO:0000256" key="2">
    <source>
        <dbReference type="ARBA" id="ARBA00022679"/>
    </source>
</evidence>
<gene>
    <name evidence="5" type="ORF">SAMN04487940_103249</name>
</gene>
<organism evidence="5 6">
    <name type="scientific">Marinovum algicola</name>
    <dbReference type="NCBI Taxonomy" id="42444"/>
    <lineage>
        <taxon>Bacteria</taxon>
        <taxon>Pseudomonadati</taxon>
        <taxon>Pseudomonadota</taxon>
        <taxon>Alphaproteobacteria</taxon>
        <taxon>Rhodobacterales</taxon>
        <taxon>Roseobacteraceae</taxon>
        <taxon>Marinovum</taxon>
    </lineage>
</organism>